<dbReference type="InterPro" id="IPR011659">
    <property type="entry name" value="WD40"/>
</dbReference>
<keyword evidence="4" id="KW-1185">Reference proteome</keyword>
<dbReference type="RefSeq" id="WP_382416668.1">
    <property type="nucleotide sequence ID" value="NZ_AP031500.1"/>
</dbReference>
<dbReference type="Pfam" id="PF07676">
    <property type="entry name" value="PD40"/>
    <property type="match status" value="4"/>
</dbReference>
<dbReference type="Gene3D" id="2.120.10.30">
    <property type="entry name" value="TolB, C-terminal domain"/>
    <property type="match status" value="1"/>
</dbReference>
<proteinExistence type="inferred from homology"/>
<keyword evidence="2" id="KW-0732">Signal</keyword>
<dbReference type="PANTHER" id="PTHR36842:SF1">
    <property type="entry name" value="PROTEIN TOLB"/>
    <property type="match status" value="1"/>
</dbReference>
<accession>A0ABV7HPH5</accession>
<gene>
    <name evidence="3" type="ORF">ACFOEB_11110</name>
</gene>
<evidence type="ECO:0000256" key="2">
    <source>
        <dbReference type="SAM" id="SignalP"/>
    </source>
</evidence>
<name>A0ABV7HPH5_9GAMM</name>
<comment type="similarity">
    <text evidence="1">Belongs to the TolB family.</text>
</comment>
<protein>
    <recommendedName>
        <fullName evidence="5">Biopolymer transporter TolR</fullName>
    </recommendedName>
</protein>
<organism evidence="3 4">
    <name type="scientific">Gilvimarinus japonicus</name>
    <dbReference type="NCBI Taxonomy" id="1796469"/>
    <lineage>
        <taxon>Bacteria</taxon>
        <taxon>Pseudomonadati</taxon>
        <taxon>Pseudomonadota</taxon>
        <taxon>Gammaproteobacteria</taxon>
        <taxon>Cellvibrionales</taxon>
        <taxon>Cellvibrionaceae</taxon>
        <taxon>Gilvimarinus</taxon>
    </lineage>
</organism>
<evidence type="ECO:0000313" key="4">
    <source>
        <dbReference type="Proteomes" id="UP001595548"/>
    </source>
</evidence>
<dbReference type="SUPFAM" id="SSF82171">
    <property type="entry name" value="DPP6 N-terminal domain-like"/>
    <property type="match status" value="1"/>
</dbReference>
<evidence type="ECO:0000313" key="3">
    <source>
        <dbReference type="EMBL" id="MFC3155749.1"/>
    </source>
</evidence>
<reference evidence="4" key="1">
    <citation type="journal article" date="2019" name="Int. J. Syst. Evol. Microbiol.">
        <title>The Global Catalogue of Microorganisms (GCM) 10K type strain sequencing project: providing services to taxonomists for standard genome sequencing and annotation.</title>
        <authorList>
            <consortium name="The Broad Institute Genomics Platform"/>
            <consortium name="The Broad Institute Genome Sequencing Center for Infectious Disease"/>
            <person name="Wu L."/>
            <person name="Ma J."/>
        </authorList>
    </citation>
    <scope>NUCLEOTIDE SEQUENCE [LARGE SCALE GENOMIC DNA]</scope>
    <source>
        <strain evidence="4">KCTC 52141</strain>
    </source>
</reference>
<sequence>MINHLKHWQPISLGAVLAAGISLSAHAHDIGQFASHSDIGPVAHKGQVEFNAAEQSYTVSASGKNMWGKSDELNLAFNELSGDFIVRAQVQFEGDGTDPHRKAGWDVRESLTPDSAHVFAAVHGDGLSSLQFRPSAGDDTDEYRLKVAAPDVIQLERRGDTYIFSAAKFGQPFQVTQVSHLTLADTLYVGLAVCAHNADATERATFNNVRIIKPADKDFTPYQDYIGSNLEIMDMESFERRIVYRAANSIQAPNWTHDGATLIFNSEGLLHNYDVKLGAVSELNTGFATNNNNDHVLSWDGQQIGISHHAKEEDGRSTLYTLPLTGSDKPTQVTKPGVGHSYLHGFSPDDKSLIFTADRQGQYDIYSVDIATGKETQLTNTKTLDDGSEYSPDGSKIYFNSNRTGTMQLWRMAPDGSAQEQLTFDRYNDWFPHVSPDGKNIVFLSYMDDIDSGDHPFYRHVYLRQMPASGGEPTIIAYLYGGQGSINVPSWSPDGKRIAFISNTKLTQ</sequence>
<feature type="signal peptide" evidence="2">
    <location>
        <begin position="1"/>
        <end position="27"/>
    </location>
</feature>
<evidence type="ECO:0000256" key="1">
    <source>
        <dbReference type="ARBA" id="ARBA00009820"/>
    </source>
</evidence>
<comment type="caution">
    <text evidence="3">The sequence shown here is derived from an EMBL/GenBank/DDBJ whole genome shotgun (WGS) entry which is preliminary data.</text>
</comment>
<dbReference type="Gene3D" id="2.60.120.200">
    <property type="match status" value="1"/>
</dbReference>
<feature type="chain" id="PRO_5046319926" description="Biopolymer transporter TolR" evidence="2">
    <location>
        <begin position="28"/>
        <end position="508"/>
    </location>
</feature>
<dbReference type="PANTHER" id="PTHR36842">
    <property type="entry name" value="PROTEIN TOLB HOMOLOG"/>
    <property type="match status" value="1"/>
</dbReference>
<dbReference type="EMBL" id="JBHRTL010000007">
    <property type="protein sequence ID" value="MFC3155749.1"/>
    <property type="molecule type" value="Genomic_DNA"/>
</dbReference>
<dbReference type="InterPro" id="IPR011042">
    <property type="entry name" value="6-blade_b-propeller_TolB-like"/>
</dbReference>
<evidence type="ECO:0008006" key="5">
    <source>
        <dbReference type="Google" id="ProtNLM"/>
    </source>
</evidence>
<dbReference type="Proteomes" id="UP001595548">
    <property type="component" value="Unassembled WGS sequence"/>
</dbReference>